<sequence length="303" mass="34296">MKLIRWTFLCVLLFIACEHKELCYSHPHFVSVRVTFDWSQIYNHEKPSGMRVIFFPKDEKGESWTFDFPDGKDRVIEIPENDYQVVSFNYDTEGIAWWNSERFADFTAGTREASSPEGVLMYTTPSWLCGDDLSDVRLKGIPAGTEVSVPIVPKNRVCRYTYEVNGIRNLSRVTDVRASLSNMASSLLMAGDRLPEELSESLLFGGTLSDKQVKGGFYTFGYCQEGSQPNVFKLYLKNRNGGMYVLEQDVSQQIRGVPVSGHLADVHLVIHLDYDIPDNPGESGAGFEVDVDDWCDVNEDIKL</sequence>
<evidence type="ECO:0000313" key="2">
    <source>
        <dbReference type="Proteomes" id="UP000270673"/>
    </source>
</evidence>
<name>A0A3S9VSU5_9BACT</name>
<dbReference type="Proteomes" id="UP000270673">
    <property type="component" value="Chromosome"/>
</dbReference>
<dbReference type="PROSITE" id="PS51257">
    <property type="entry name" value="PROKAR_LIPOPROTEIN"/>
    <property type="match status" value="1"/>
</dbReference>
<evidence type="ECO:0000313" key="1">
    <source>
        <dbReference type="EMBL" id="AZS29549.1"/>
    </source>
</evidence>
<gene>
    <name evidence="1" type="ORF">D8S85_08260</name>
</gene>
<dbReference type="EMBL" id="CP032819">
    <property type="protein sequence ID" value="AZS29549.1"/>
    <property type="molecule type" value="Genomic_DNA"/>
</dbReference>
<reference evidence="1 2" key="1">
    <citation type="submission" date="2018-10" db="EMBL/GenBank/DDBJ databases">
        <title>Butyricimonas faecalis sp. nov., isolated from human faeces and emended description of the genus Butyricimonas.</title>
        <authorList>
            <person name="Le Roy T."/>
            <person name="Van der Smissen P."/>
            <person name="Paquot A."/>
            <person name="Delzenne N."/>
            <person name="Muccioli G."/>
            <person name="Collet J.-F."/>
            <person name="Cani P.D."/>
        </authorList>
    </citation>
    <scope>NUCLEOTIDE SEQUENCE [LARGE SCALE GENOMIC DNA]</scope>
    <source>
        <strain evidence="1 2">H184</strain>
    </source>
</reference>
<dbReference type="Pfam" id="PF17145">
    <property type="entry name" value="DUF5119"/>
    <property type="match status" value="1"/>
</dbReference>
<keyword evidence="2" id="KW-1185">Reference proteome</keyword>
<protein>
    <submittedName>
        <fullName evidence="1">DUF5119 domain-containing protein</fullName>
    </submittedName>
</protein>
<dbReference type="AlphaFoldDB" id="A0A3S9VSU5"/>
<dbReference type="OrthoDB" id="1100731at2"/>
<accession>A0A3S9VSU5</accession>
<dbReference type="InterPro" id="IPR033410">
    <property type="entry name" value="DUF5119"/>
</dbReference>
<dbReference type="KEGG" id="buy:D8S85_08260"/>
<proteinExistence type="predicted"/>
<organism evidence="1 2">
    <name type="scientific">Butyricimonas faecalis</name>
    <dbReference type="NCBI Taxonomy" id="2093856"/>
    <lineage>
        <taxon>Bacteria</taxon>
        <taxon>Pseudomonadati</taxon>
        <taxon>Bacteroidota</taxon>
        <taxon>Bacteroidia</taxon>
        <taxon>Bacteroidales</taxon>
        <taxon>Odoribacteraceae</taxon>
        <taxon>Butyricimonas</taxon>
    </lineage>
</organism>
<dbReference type="RefSeq" id="WP_106480278.1">
    <property type="nucleotide sequence ID" value="NZ_CP032819.1"/>
</dbReference>